<dbReference type="Pfam" id="PF08970">
    <property type="entry name" value="Sda"/>
    <property type="match status" value="1"/>
</dbReference>
<evidence type="ECO:0000313" key="1">
    <source>
        <dbReference type="EMBL" id="MDH5159518.1"/>
    </source>
</evidence>
<dbReference type="Proteomes" id="UP001159179">
    <property type="component" value="Unassembled WGS sequence"/>
</dbReference>
<proteinExistence type="predicted"/>
<evidence type="ECO:0000313" key="2">
    <source>
        <dbReference type="Proteomes" id="UP001159179"/>
    </source>
</evidence>
<dbReference type="InterPro" id="IPR015064">
    <property type="entry name" value="Sda"/>
</dbReference>
<accession>A0AAW6SQH2</accession>
<dbReference type="InterPro" id="IPR036916">
    <property type="entry name" value="Sda_sf"/>
</dbReference>
<dbReference type="GO" id="GO:0004860">
    <property type="term" value="F:protein kinase inhibitor activity"/>
    <property type="evidence" value="ECO:0007669"/>
    <property type="project" value="UniProtKB-KW"/>
</dbReference>
<keyword evidence="1" id="KW-0649">Protein kinase inhibitor</keyword>
<organism evidence="1 2">
    <name type="scientific">Heyndrickxia oleronia</name>
    <dbReference type="NCBI Taxonomy" id="38875"/>
    <lineage>
        <taxon>Bacteria</taxon>
        <taxon>Bacillati</taxon>
        <taxon>Bacillota</taxon>
        <taxon>Bacilli</taxon>
        <taxon>Bacillales</taxon>
        <taxon>Bacillaceae</taxon>
        <taxon>Heyndrickxia</taxon>
    </lineage>
</organism>
<sequence>MESLQRLSNQELLDAYNKAIKLKLSLEFINLLKDELIKRRIPF</sequence>
<dbReference type="EMBL" id="JAROYP010000001">
    <property type="protein sequence ID" value="MDH5159518.1"/>
    <property type="molecule type" value="Genomic_DNA"/>
</dbReference>
<name>A0AAW6SQH2_9BACI</name>
<dbReference type="RefSeq" id="WP_251336928.1">
    <property type="nucleotide sequence ID" value="NZ_JAMATW010000001.1"/>
</dbReference>
<dbReference type="SUPFAM" id="SSF100985">
    <property type="entry name" value="Sporulation inhibitor Sda"/>
    <property type="match status" value="1"/>
</dbReference>
<comment type="caution">
    <text evidence="1">The sequence shown here is derived from an EMBL/GenBank/DDBJ whole genome shotgun (WGS) entry which is preliminary data.</text>
</comment>
<dbReference type="Gene3D" id="1.10.287.1100">
    <property type="entry name" value="Sporulation inhibitor A"/>
    <property type="match status" value="1"/>
</dbReference>
<gene>
    <name evidence="1" type="primary">sda</name>
    <name evidence="1" type="ORF">P5X88_01125</name>
</gene>
<reference evidence="1" key="1">
    <citation type="submission" date="2023-03" db="EMBL/GenBank/DDBJ databases">
        <title>Bacterial isolates from washroom surfaces on a university campus.</title>
        <authorList>
            <person name="Holman D.B."/>
            <person name="Gzyl K.E."/>
            <person name="Taheri A.E."/>
        </authorList>
    </citation>
    <scope>NUCLEOTIDE SEQUENCE</scope>
    <source>
        <strain evidence="1">RD03</strain>
    </source>
</reference>
<protein>
    <submittedName>
        <fullName evidence="1">Sporulation histidine kinase inhibitor Sda</fullName>
    </submittedName>
</protein>
<dbReference type="AlphaFoldDB" id="A0AAW6SQH2"/>